<dbReference type="Proteomes" id="UP001652600">
    <property type="component" value="Chromosome 6"/>
</dbReference>
<dbReference type="Pfam" id="PF03801">
    <property type="entry name" value="Ndc80_HEC"/>
    <property type="match status" value="1"/>
</dbReference>
<organism evidence="13 14">
    <name type="scientific">Cucumis melo</name>
    <name type="common">Muskmelon</name>
    <dbReference type="NCBI Taxonomy" id="3656"/>
    <lineage>
        <taxon>Eukaryota</taxon>
        <taxon>Viridiplantae</taxon>
        <taxon>Streptophyta</taxon>
        <taxon>Embryophyta</taxon>
        <taxon>Tracheophyta</taxon>
        <taxon>Spermatophyta</taxon>
        <taxon>Magnoliopsida</taxon>
        <taxon>eudicotyledons</taxon>
        <taxon>Gunneridae</taxon>
        <taxon>Pentapetalae</taxon>
        <taxon>rosids</taxon>
        <taxon>fabids</taxon>
        <taxon>Cucurbitales</taxon>
        <taxon>Cucurbitaceae</taxon>
        <taxon>Benincaseae</taxon>
        <taxon>Cucumis</taxon>
    </lineage>
</organism>
<dbReference type="InterPro" id="IPR055260">
    <property type="entry name" value="Ndc80_CH"/>
</dbReference>
<gene>
    <name evidence="14" type="primary">LOC103484089</name>
    <name evidence="12" type="synonym">103484089</name>
</gene>
<evidence type="ECO:0000256" key="3">
    <source>
        <dbReference type="ARBA" id="ARBA00022618"/>
    </source>
</evidence>
<evidence type="ECO:0000256" key="8">
    <source>
        <dbReference type="RuleBase" id="RU368072"/>
    </source>
</evidence>
<evidence type="ECO:0000256" key="7">
    <source>
        <dbReference type="ARBA" id="ARBA00023328"/>
    </source>
</evidence>
<accession>A0A1S3AYB0</accession>
<evidence type="ECO:0000313" key="14">
    <source>
        <dbReference type="RefSeq" id="XP_008439249.1"/>
    </source>
</evidence>
<comment type="subunit">
    <text evidence="8">Component of the NDC80 complex.</text>
</comment>
<evidence type="ECO:0000256" key="6">
    <source>
        <dbReference type="ARBA" id="ARBA00023306"/>
    </source>
</evidence>
<feature type="compositionally biased region" description="Basic residues" evidence="10">
    <location>
        <begin position="1"/>
        <end position="10"/>
    </location>
</feature>
<evidence type="ECO:0000313" key="13">
    <source>
        <dbReference type="Proteomes" id="UP001652600"/>
    </source>
</evidence>
<evidence type="ECO:0000259" key="11">
    <source>
        <dbReference type="Pfam" id="PF03801"/>
    </source>
</evidence>
<feature type="coiled-coil region" evidence="9">
    <location>
        <begin position="433"/>
        <end position="513"/>
    </location>
</feature>
<dbReference type="PANTHER" id="PTHR46681:SF1">
    <property type="entry name" value="KINETOCHORE PROTEIN NDC80 HOMOLOG"/>
    <property type="match status" value="1"/>
</dbReference>
<keyword evidence="2 8" id="KW-0158">Chromosome</keyword>
<feature type="region of interest" description="Disordered" evidence="10">
    <location>
        <begin position="1"/>
        <end position="46"/>
    </location>
</feature>
<keyword evidence="8" id="KW-0539">Nucleus</keyword>
<keyword evidence="8" id="KW-0995">Kinetochore</keyword>
<dbReference type="RefSeq" id="XP_008439249.1">
    <property type="nucleotide sequence ID" value="XM_008441027.2"/>
</dbReference>
<evidence type="ECO:0000313" key="12">
    <source>
        <dbReference type="EnsemblPlants" id="MELO3C006920.2.1"/>
    </source>
</evidence>
<evidence type="ECO:0000256" key="9">
    <source>
        <dbReference type="SAM" id="Coils"/>
    </source>
</evidence>
<reference evidence="12" key="1">
    <citation type="submission" date="2023-03" db="UniProtKB">
        <authorList>
            <consortium name="EnsemblPlants"/>
        </authorList>
    </citation>
    <scope>IDENTIFICATION</scope>
</reference>
<feature type="domain" description="Kinetochore protein Ndc80 CH" evidence="11">
    <location>
        <begin position="30"/>
        <end position="156"/>
    </location>
</feature>
<evidence type="ECO:0000256" key="5">
    <source>
        <dbReference type="ARBA" id="ARBA00023054"/>
    </source>
</evidence>
<keyword evidence="4 8" id="KW-0498">Mitosis</keyword>
<dbReference type="GeneID" id="103484089"/>
<keyword evidence="5 9" id="KW-0175">Coiled coil</keyword>
<keyword evidence="3 8" id="KW-0132">Cell division</keyword>
<keyword evidence="7 8" id="KW-0137">Centromere</keyword>
<dbReference type="Gramene" id="MELO3C006920.2.1">
    <property type="protein sequence ID" value="MELO3C006920.2.1"/>
    <property type="gene ID" value="MELO3C006920.2"/>
</dbReference>
<dbReference type="GO" id="GO:0051301">
    <property type="term" value="P:cell division"/>
    <property type="evidence" value="ECO:0007669"/>
    <property type="project" value="UniProtKB-UniRule"/>
</dbReference>
<dbReference type="GO" id="GO:0005634">
    <property type="term" value="C:nucleus"/>
    <property type="evidence" value="ECO:0007669"/>
    <property type="project" value="UniProtKB-SubCell"/>
</dbReference>
<dbReference type="eggNOG" id="KOG0995">
    <property type="taxonomic scope" value="Eukaryota"/>
</dbReference>
<protein>
    <recommendedName>
        <fullName evidence="8">Kinetochore protein NDC80</fullName>
    </recommendedName>
</protein>
<evidence type="ECO:0000256" key="1">
    <source>
        <dbReference type="ARBA" id="ARBA00007050"/>
    </source>
</evidence>
<evidence type="ECO:0000256" key="10">
    <source>
        <dbReference type="SAM" id="MobiDB-lite"/>
    </source>
</evidence>
<keyword evidence="13" id="KW-1185">Reference proteome</keyword>
<dbReference type="Gene3D" id="1.10.418.30">
    <property type="entry name" value="Ncd80 complex, Ncd80 subunit"/>
    <property type="match status" value="1"/>
</dbReference>
<dbReference type="GO" id="GO:0051315">
    <property type="term" value="P:attachment of mitotic spindle microtubules to kinetochore"/>
    <property type="evidence" value="ECO:0007669"/>
    <property type="project" value="UniProtKB-UniRule"/>
</dbReference>
<feature type="coiled-coil region" evidence="9">
    <location>
        <begin position="260"/>
        <end position="339"/>
    </location>
</feature>
<reference evidence="14" key="2">
    <citation type="submission" date="2025-04" db="UniProtKB">
        <authorList>
            <consortium name="RefSeq"/>
        </authorList>
    </citation>
    <scope>IDENTIFICATION</scope>
</reference>
<sequence length="565" mass="64827">MKGTGRRRPKASFNPPPPPTPQFRRDSDVSFASSRPSSIGMSRPPSASIDMYKERAVQISTVNTINSSLKELFSHSFNVTFKPFSPPSLKDLTETINLLLQCLDYPPTKLEDDLPILLKSLGYPFKINKNILKTPPAPHQWYQILALLHWLVQVALYNYNLANDSNPVFMGHDVNIYVLNSYLHYMRGDDDSVEALDQEFMERLKKTRDDSCESLKELEEEVKVLEAKVEALRSDPSQREVLEKQQSLLEEDVKKFHTMIAGYSEKMQEMKKLLEEKEKELEVKMEERNKICEENEELKKRVESQLFNPRDVERMRRELQAVERDIGDAEVSRNSWEEKSWDLDATLGNKFKELEAIAMECNQAMRRLKLDSCHQYVLNAKGSTPADVMGIDYKSTVKPALDSFAEDIRRSSMMKLEELISLRQQSSENTAKIDSKRNQIASLQSHINEHETKLISLKDEMRDYILRCSTESKKMVEDFQQEAHNLDLVEGEAEESLKNAKLANQEATKQEEEEIHMCARELLSCLDSVSQYKAVVSCKISDMESCLSKAAAGISEAFKNSMPVE</sequence>
<dbReference type="InterPro" id="IPR038273">
    <property type="entry name" value="Ndc80_sf"/>
</dbReference>
<dbReference type="InterPro" id="IPR055307">
    <property type="entry name" value="NDC80_plants"/>
</dbReference>
<evidence type="ECO:0000256" key="2">
    <source>
        <dbReference type="ARBA" id="ARBA00022454"/>
    </source>
</evidence>
<dbReference type="GO" id="GO:0031262">
    <property type="term" value="C:Ndc80 complex"/>
    <property type="evidence" value="ECO:0007669"/>
    <property type="project" value="UniProtKB-UniRule"/>
</dbReference>
<feature type="coiled-coil region" evidence="9">
    <location>
        <begin position="201"/>
        <end position="235"/>
    </location>
</feature>
<proteinExistence type="inferred from homology"/>
<dbReference type="OrthoDB" id="7459479at2759"/>
<comment type="similarity">
    <text evidence="1 8">Belongs to the NDC80/HEC1 family.</text>
</comment>
<comment type="function">
    <text evidence="8">Acts as a component of the essential kinetochore-associated NDC80 complex, which is required for chromosome segregation and spindle checkpoint activity.</text>
</comment>
<dbReference type="EnsemblPlants" id="MELO3C006920.2.1">
    <property type="protein sequence ID" value="MELO3C006920.2.1"/>
    <property type="gene ID" value="MELO3C006920.2"/>
</dbReference>
<dbReference type="AlphaFoldDB" id="A0A1S3AYB0"/>
<evidence type="ECO:0000256" key="4">
    <source>
        <dbReference type="ARBA" id="ARBA00022776"/>
    </source>
</evidence>
<dbReference type="PANTHER" id="PTHR46681">
    <property type="entry name" value="KINETOCHORE PROTEIN NDC80 HOMOLOG"/>
    <property type="match status" value="1"/>
</dbReference>
<dbReference type="KEGG" id="cmo:103484089"/>
<name>A0A1S3AYB0_CUCME</name>
<comment type="subcellular location">
    <subcellularLocation>
        <location evidence="8">Chromosome</location>
        <location evidence="8">Centromere</location>
        <location evidence="8">Kinetochore</location>
    </subcellularLocation>
    <subcellularLocation>
        <location evidence="8">Nucleus</location>
    </subcellularLocation>
</comment>
<feature type="compositionally biased region" description="Polar residues" evidence="10">
    <location>
        <begin position="30"/>
        <end position="40"/>
    </location>
</feature>
<dbReference type="SMR" id="A0A1S3AYB0"/>
<keyword evidence="6 8" id="KW-0131">Cell cycle</keyword>